<keyword evidence="3" id="KW-1185">Reference proteome</keyword>
<evidence type="ECO:0000313" key="2">
    <source>
        <dbReference type="EMBL" id="CDM29374.1"/>
    </source>
</evidence>
<name>W6Q5A8_PENRF</name>
<dbReference type="AlphaFoldDB" id="W6Q5A8"/>
<organism evidence="2 3">
    <name type="scientific">Penicillium roqueforti (strain FM164)</name>
    <dbReference type="NCBI Taxonomy" id="1365484"/>
    <lineage>
        <taxon>Eukaryota</taxon>
        <taxon>Fungi</taxon>
        <taxon>Dikarya</taxon>
        <taxon>Ascomycota</taxon>
        <taxon>Pezizomycotina</taxon>
        <taxon>Eurotiomycetes</taxon>
        <taxon>Eurotiomycetidae</taxon>
        <taxon>Eurotiales</taxon>
        <taxon>Aspergillaceae</taxon>
        <taxon>Penicillium</taxon>
    </lineage>
</organism>
<keyword evidence="1" id="KW-0812">Transmembrane</keyword>
<accession>W6Q5A8</accession>
<feature type="transmembrane region" description="Helical" evidence="1">
    <location>
        <begin position="6"/>
        <end position="26"/>
    </location>
</feature>
<dbReference type="Proteomes" id="UP000030686">
    <property type="component" value="Unassembled WGS sequence"/>
</dbReference>
<sequence length="72" mass="7631">MDDRYGNWALFLLSKGPLVLLALALFGDTSFINGIVNGRSLDSHCGSSFCSFLPYCLGAMAVPSKVGLDPSC</sequence>
<evidence type="ECO:0000256" key="1">
    <source>
        <dbReference type="SAM" id="Phobius"/>
    </source>
</evidence>
<evidence type="ECO:0000313" key="3">
    <source>
        <dbReference type="Proteomes" id="UP000030686"/>
    </source>
</evidence>
<protein>
    <submittedName>
        <fullName evidence="2">Genomic scaffold, ProqFM164S01</fullName>
    </submittedName>
</protein>
<keyword evidence="1" id="KW-0472">Membrane</keyword>
<dbReference type="EMBL" id="HG792015">
    <property type="protein sequence ID" value="CDM29374.1"/>
    <property type="molecule type" value="Genomic_DNA"/>
</dbReference>
<keyword evidence="1" id="KW-1133">Transmembrane helix</keyword>
<reference evidence="2" key="1">
    <citation type="journal article" date="2014" name="Nat. Commun.">
        <title>Multiple recent horizontal transfers of a large genomic region in cheese making fungi.</title>
        <authorList>
            <person name="Cheeseman K."/>
            <person name="Ropars J."/>
            <person name="Renault P."/>
            <person name="Dupont J."/>
            <person name="Gouzy J."/>
            <person name="Branca A."/>
            <person name="Abraham A.L."/>
            <person name="Ceppi M."/>
            <person name="Conseiller E."/>
            <person name="Debuchy R."/>
            <person name="Malagnac F."/>
            <person name="Goarin A."/>
            <person name="Silar P."/>
            <person name="Lacoste S."/>
            <person name="Sallet E."/>
            <person name="Bensimon A."/>
            <person name="Giraud T."/>
            <person name="Brygoo Y."/>
        </authorList>
    </citation>
    <scope>NUCLEOTIDE SEQUENCE [LARGE SCALE GENOMIC DNA]</scope>
    <source>
        <strain evidence="2">FM164</strain>
    </source>
</reference>
<gene>
    <name evidence="2" type="ORF">PROQFM164_S01g003186</name>
</gene>
<proteinExistence type="predicted"/>